<accession>A0ABU7QSD0</accession>
<keyword evidence="5" id="KW-1185">Reference proteome</keyword>
<evidence type="ECO:0000313" key="4">
    <source>
        <dbReference type="EMBL" id="MEE6113484.1"/>
    </source>
</evidence>
<dbReference type="CDD" id="cd06911">
    <property type="entry name" value="VirB9_CagX_TrbG"/>
    <property type="match status" value="1"/>
</dbReference>
<dbReference type="EMBL" id="JAMDKS010000025">
    <property type="protein sequence ID" value="MEE6113484.1"/>
    <property type="molecule type" value="Genomic_DNA"/>
</dbReference>
<name>A0ABU7QSD0_AVIPA</name>
<evidence type="ECO:0000256" key="1">
    <source>
        <dbReference type="ARBA" id="ARBA00006135"/>
    </source>
</evidence>
<keyword evidence="2 3" id="KW-0732">Signal</keyword>
<dbReference type="InterPro" id="IPR033645">
    <property type="entry name" value="VirB9/CagX/TrbG_C"/>
</dbReference>
<dbReference type="InterPro" id="IPR010258">
    <property type="entry name" value="Conjugal_tfr_TrbG/VirB9/CagX"/>
</dbReference>
<evidence type="ECO:0000256" key="2">
    <source>
        <dbReference type="ARBA" id="ARBA00022729"/>
    </source>
</evidence>
<comment type="similarity">
    <text evidence="1">Belongs to the TrbG/VirB9 family.</text>
</comment>
<comment type="caution">
    <text evidence="4">The sequence shown here is derived from an EMBL/GenBank/DDBJ whole genome shotgun (WGS) entry which is preliminary data.</text>
</comment>
<sequence length="257" mass="28965">MKKLIFGTLAVCLFSQMVQAESTPRRTAYDSRIRNVIYNPDNVTRVNVAAGVATLIQFHPNEFISDVEGGLGLGDAEAWAVNVKNNNIWLKPIAPEPDTNLVIVTNKRTYQFNLVSVKSRNSAYWSVRFTYPELQKAPTSPWVRPCQGGTYNYRYFAQGTEKDKSIFPMEVWDNGTFTCFKFPIGNDLPVIFKKLPDGKEGLVNSHVENGYVVVHEINNQYRIRLGDLVVGIKTDNLKARQAINGTTNGKTREVIDE</sequence>
<evidence type="ECO:0000256" key="3">
    <source>
        <dbReference type="SAM" id="SignalP"/>
    </source>
</evidence>
<evidence type="ECO:0000313" key="5">
    <source>
        <dbReference type="Proteomes" id="UP001352533"/>
    </source>
</evidence>
<dbReference type="Proteomes" id="UP001352533">
    <property type="component" value="Unassembled WGS sequence"/>
</dbReference>
<feature type="signal peptide" evidence="3">
    <location>
        <begin position="1"/>
        <end position="20"/>
    </location>
</feature>
<organism evidence="4 5">
    <name type="scientific">Avibacterium paragallinarum</name>
    <name type="common">Haemophilus gallinarum</name>
    <dbReference type="NCBI Taxonomy" id="728"/>
    <lineage>
        <taxon>Bacteria</taxon>
        <taxon>Pseudomonadati</taxon>
        <taxon>Pseudomonadota</taxon>
        <taxon>Gammaproteobacteria</taxon>
        <taxon>Pasteurellales</taxon>
        <taxon>Pasteurellaceae</taxon>
        <taxon>Avibacterium</taxon>
    </lineage>
</organism>
<dbReference type="RefSeq" id="WP_228516317.1">
    <property type="nucleotide sequence ID" value="NZ_JACEWB010000025.1"/>
</dbReference>
<reference evidence="4 5" key="1">
    <citation type="journal article" date="2022" name="Front. Microbiol.">
        <title>Commensal bacteria contribute to the growth of multidrug-resistant Avibacterium paragallinarum in chickens.</title>
        <authorList>
            <person name="Zhu J."/>
            <person name="Chen Y."/>
            <person name="Wu Y."/>
            <person name="Wang Y."/>
            <person name="Zhu K."/>
        </authorList>
    </citation>
    <scope>NUCLEOTIDE SEQUENCE [LARGE SCALE GENOMIC DNA]</scope>
    <source>
        <strain evidence="4 5">AV12</strain>
    </source>
</reference>
<gene>
    <name evidence="4" type="ORF">M5S25_09815</name>
</gene>
<protein>
    <submittedName>
        <fullName evidence="4">TrbG/VirB9 family P-type conjugative transfer protein</fullName>
    </submittedName>
</protein>
<dbReference type="Pfam" id="PF03524">
    <property type="entry name" value="CagX"/>
    <property type="match status" value="1"/>
</dbReference>
<feature type="chain" id="PRO_5047141923" evidence="3">
    <location>
        <begin position="21"/>
        <end position="257"/>
    </location>
</feature>
<dbReference type="InterPro" id="IPR038161">
    <property type="entry name" value="VirB9/CagX/TrbG_C_sf"/>
</dbReference>
<dbReference type="Gene3D" id="2.60.40.2500">
    <property type="match status" value="1"/>
</dbReference>
<proteinExistence type="inferred from homology"/>